<keyword evidence="2" id="KW-0472">Membrane</keyword>
<keyword evidence="5" id="KW-1185">Reference proteome</keyword>
<dbReference type="EMBL" id="JXXK01000026">
    <property type="protein sequence ID" value="KJF38977.1"/>
    <property type="molecule type" value="Genomic_DNA"/>
</dbReference>
<feature type="transmembrane region" description="Helical" evidence="2">
    <location>
        <begin position="87"/>
        <end position="109"/>
    </location>
</feature>
<dbReference type="GeneID" id="42857845"/>
<feature type="transmembrane region" description="Helical" evidence="2">
    <location>
        <begin position="189"/>
        <end position="208"/>
    </location>
</feature>
<evidence type="ECO:0000313" key="3">
    <source>
        <dbReference type="EMBL" id="KJF38977.1"/>
    </source>
</evidence>
<feature type="transmembrane region" description="Helical" evidence="2">
    <location>
        <begin position="30"/>
        <end position="50"/>
    </location>
</feature>
<name>A0A0D8IWB2_9FIRM</name>
<dbReference type="Proteomes" id="UP000053433">
    <property type="component" value="Unassembled WGS sequence"/>
</dbReference>
<feature type="transmembrane region" description="Helical" evidence="2">
    <location>
        <begin position="302"/>
        <end position="320"/>
    </location>
</feature>
<dbReference type="PANTHER" id="PTHR23526:SF2">
    <property type="entry name" value="MAJOR FACILITATOR SUPERFAMILY (MFS) PROFILE DOMAIN-CONTAINING PROTEIN"/>
    <property type="match status" value="1"/>
</dbReference>
<accession>A0A0W7TP46</accession>
<evidence type="ECO:0000313" key="4">
    <source>
        <dbReference type="EMBL" id="KUE75525.1"/>
    </source>
</evidence>
<dbReference type="Gene3D" id="1.20.1250.20">
    <property type="entry name" value="MFS general substrate transporter like domains"/>
    <property type="match status" value="2"/>
</dbReference>
<feature type="transmembrane region" description="Helical" evidence="2">
    <location>
        <begin position="121"/>
        <end position="139"/>
    </location>
</feature>
<feature type="transmembrane region" description="Helical" evidence="2">
    <location>
        <begin position="160"/>
        <end position="177"/>
    </location>
</feature>
<reference evidence="3" key="1">
    <citation type="submission" date="2015-02" db="EMBL/GenBank/DDBJ databases">
        <title>A novel member of the family Ruminococcaceae isolated from human feces.</title>
        <authorList>
            <person name="Shkoporov A.N."/>
            <person name="Chaplin A.V."/>
            <person name="Motuzova O.V."/>
            <person name="Kafarskaia L.I."/>
            <person name="Khokhlova E.V."/>
            <person name="Efimov B.A."/>
        </authorList>
    </citation>
    <scope>NUCLEOTIDE SEQUENCE [LARGE SCALE GENOMIC DNA]</scope>
    <source>
        <strain evidence="3">585-1</strain>
    </source>
</reference>
<evidence type="ECO:0000313" key="6">
    <source>
        <dbReference type="Proteomes" id="UP000053433"/>
    </source>
</evidence>
<keyword evidence="2" id="KW-1133">Transmembrane helix</keyword>
<gene>
    <name evidence="4" type="ORF">ASJ35_13485</name>
    <name evidence="3" type="ORF">TQ39_14875</name>
</gene>
<organism evidence="3 5">
    <name type="scientific">Ruthenibacterium lactatiformans</name>
    <dbReference type="NCBI Taxonomy" id="1550024"/>
    <lineage>
        <taxon>Bacteria</taxon>
        <taxon>Bacillati</taxon>
        <taxon>Bacillota</taxon>
        <taxon>Clostridia</taxon>
        <taxon>Eubacteriales</taxon>
        <taxon>Oscillospiraceae</taxon>
        <taxon>Ruthenibacterium</taxon>
    </lineage>
</organism>
<comment type="caution">
    <text evidence="3">The sequence shown here is derived from an EMBL/GenBank/DDBJ whole genome shotgun (WGS) entry which is preliminary data.</text>
</comment>
<feature type="transmembrane region" description="Helical" evidence="2">
    <location>
        <begin position="326"/>
        <end position="350"/>
    </location>
</feature>
<feature type="transmembrane region" description="Helical" evidence="2">
    <location>
        <begin position="397"/>
        <end position="417"/>
    </location>
</feature>
<proteinExistence type="predicted"/>
<feature type="transmembrane region" description="Helical" evidence="2">
    <location>
        <begin position="239"/>
        <end position="262"/>
    </location>
</feature>
<dbReference type="EMBL" id="LMUA01000020">
    <property type="protein sequence ID" value="KUE75525.1"/>
    <property type="molecule type" value="Genomic_DNA"/>
</dbReference>
<dbReference type="Pfam" id="PF07690">
    <property type="entry name" value="MFS_1"/>
    <property type="match status" value="1"/>
</dbReference>
<evidence type="ECO:0000256" key="2">
    <source>
        <dbReference type="SAM" id="Phobius"/>
    </source>
</evidence>
<dbReference type="Proteomes" id="UP000032483">
    <property type="component" value="Unassembled WGS sequence"/>
</dbReference>
<keyword evidence="2" id="KW-0812">Transmembrane</keyword>
<dbReference type="InterPro" id="IPR011701">
    <property type="entry name" value="MFS"/>
</dbReference>
<evidence type="ECO:0000313" key="5">
    <source>
        <dbReference type="Proteomes" id="UP000032483"/>
    </source>
</evidence>
<dbReference type="InterPro" id="IPR052528">
    <property type="entry name" value="Sugar_transport-like"/>
</dbReference>
<comment type="subcellular location">
    <subcellularLocation>
        <location evidence="1">Cell membrane</location>
        <topology evidence="1">Multi-pass membrane protein</topology>
    </subcellularLocation>
</comment>
<evidence type="ECO:0008006" key="7">
    <source>
        <dbReference type="Google" id="ProtNLM"/>
    </source>
</evidence>
<feature type="transmembrane region" description="Helical" evidence="2">
    <location>
        <begin position="268"/>
        <end position="290"/>
    </location>
</feature>
<dbReference type="InterPro" id="IPR036259">
    <property type="entry name" value="MFS_trans_sf"/>
</dbReference>
<dbReference type="GO" id="GO:0005886">
    <property type="term" value="C:plasma membrane"/>
    <property type="evidence" value="ECO:0007669"/>
    <property type="project" value="UniProtKB-SubCell"/>
</dbReference>
<evidence type="ECO:0000256" key="1">
    <source>
        <dbReference type="ARBA" id="ARBA00004651"/>
    </source>
</evidence>
<dbReference type="AlphaFoldDB" id="A0A0D8IWB2"/>
<accession>A0A0D8IWB2</accession>
<dbReference type="SUPFAM" id="SSF103473">
    <property type="entry name" value="MFS general substrate transporter"/>
    <property type="match status" value="1"/>
</dbReference>
<feature type="transmembrane region" description="Helical" evidence="2">
    <location>
        <begin position="56"/>
        <end position="75"/>
    </location>
</feature>
<feature type="transmembrane region" description="Helical" evidence="2">
    <location>
        <begin position="362"/>
        <end position="385"/>
    </location>
</feature>
<dbReference type="CDD" id="cd06174">
    <property type="entry name" value="MFS"/>
    <property type="match status" value="1"/>
</dbReference>
<reference evidence="4 6" key="2">
    <citation type="submission" date="2015-10" db="EMBL/GenBank/DDBJ databases">
        <title>A novel member of the family Ruminococcaceae isolated from human faeces.</title>
        <authorList>
            <person name="Shkoporov A.N."/>
            <person name="Chaplin A.V."/>
            <person name="Motuzova O.V."/>
            <person name="Kafarskaia L.I."/>
            <person name="Efimov B.A."/>
        </authorList>
    </citation>
    <scope>NUCLEOTIDE SEQUENCE [LARGE SCALE GENOMIC DNA]</scope>
    <source>
        <strain evidence="4 6">668</strain>
    </source>
</reference>
<dbReference type="RefSeq" id="WP_050006090.1">
    <property type="nucleotide sequence ID" value="NZ_DBFXFE010000101.1"/>
</dbReference>
<dbReference type="GO" id="GO:0022857">
    <property type="term" value="F:transmembrane transporter activity"/>
    <property type="evidence" value="ECO:0007669"/>
    <property type="project" value="InterPro"/>
</dbReference>
<dbReference type="PANTHER" id="PTHR23526">
    <property type="entry name" value="INTEGRAL MEMBRANE TRANSPORT PROTEIN-RELATED"/>
    <property type="match status" value="1"/>
</dbReference>
<protein>
    <recommendedName>
        <fullName evidence="7">MFS transporter</fullName>
    </recommendedName>
</protein>
<sequence>MRLYEKFFPHTPPVEQQLAQSRRIILAEEAIAGTIFSLGIGNFLVGYLTWMGASPAFSALVGALPMLGCILQAVSPFLFERLRYRKLCIVLVCLGFRFSMGLAAFVPLLFSHSASRQTAVFLLYFFACMCAGFVTPGLNQWILSIAPQESRGNFFAKKNILNSIVNASVMFLMGRQLDYFIGQGQPQTGYFIVYGTILLLTFLDIALLSHVWETPSQKVLNIRPQDFLRPFRDRKFRSVILFDTLWFIAGNFSSVFLPVYLLRGLGLSHSYISVMTILASVTGIFCNWVWGRMADRRGWRSVLTAASALSCCGYMGWFLITPTAALFAAPVLQCIATAGSSASSLATLNMEYASCPEEGKTVYLGAVAVVSNLMGYMATLAASGIQSTLEHSLGTERSISVLFAISAAGMLACLWHARKNLPKI</sequence>